<reference evidence="2 3" key="1">
    <citation type="submission" date="2019-07" db="EMBL/GenBank/DDBJ databases">
        <title>Diversity of Bacteria from Kongsfjorden, Arctic.</title>
        <authorList>
            <person name="Yu Y."/>
        </authorList>
    </citation>
    <scope>NUCLEOTIDE SEQUENCE [LARGE SCALE GENOMIC DNA]</scope>
    <source>
        <strain evidence="2 3">SM1923</strain>
    </source>
</reference>
<feature type="compositionally biased region" description="Basic and acidic residues" evidence="1">
    <location>
        <begin position="1"/>
        <end position="18"/>
    </location>
</feature>
<evidence type="ECO:0000313" key="3">
    <source>
        <dbReference type="Proteomes" id="UP000319941"/>
    </source>
</evidence>
<keyword evidence="2" id="KW-0808">Transferase</keyword>
<dbReference type="Gene3D" id="3.40.50.150">
    <property type="entry name" value="Vaccinia Virus protein VP39"/>
    <property type="match status" value="1"/>
</dbReference>
<dbReference type="PANTHER" id="PTHR43861">
    <property type="entry name" value="TRANS-ACONITATE 2-METHYLTRANSFERASE-RELATED"/>
    <property type="match status" value="1"/>
</dbReference>
<dbReference type="OrthoDB" id="529208at2"/>
<keyword evidence="2" id="KW-0489">Methyltransferase</keyword>
<dbReference type="Pfam" id="PF13489">
    <property type="entry name" value="Methyltransf_23"/>
    <property type="match status" value="1"/>
</dbReference>
<dbReference type="PANTHER" id="PTHR43861:SF1">
    <property type="entry name" value="TRANS-ACONITATE 2-METHYLTRANSFERASE"/>
    <property type="match status" value="1"/>
</dbReference>
<dbReference type="GO" id="GO:0008168">
    <property type="term" value="F:methyltransferase activity"/>
    <property type="evidence" value="ECO:0007669"/>
    <property type="project" value="UniProtKB-KW"/>
</dbReference>
<dbReference type="CDD" id="cd02440">
    <property type="entry name" value="AdoMet_MTases"/>
    <property type="match status" value="1"/>
</dbReference>
<dbReference type="Proteomes" id="UP000319941">
    <property type="component" value="Unassembled WGS sequence"/>
</dbReference>
<name>A0A558HN53_9GAMM</name>
<evidence type="ECO:0000313" key="2">
    <source>
        <dbReference type="EMBL" id="TVU70564.1"/>
    </source>
</evidence>
<feature type="region of interest" description="Disordered" evidence="1">
    <location>
        <begin position="1"/>
        <end position="23"/>
    </location>
</feature>
<accession>A0A558HN53</accession>
<keyword evidence="3" id="KW-1185">Reference proteome</keyword>
<dbReference type="EMBL" id="VNFH01000005">
    <property type="protein sequence ID" value="TVU70564.1"/>
    <property type="molecule type" value="Genomic_DNA"/>
</dbReference>
<dbReference type="InterPro" id="IPR029063">
    <property type="entry name" value="SAM-dependent_MTases_sf"/>
</dbReference>
<dbReference type="STRING" id="553385.GCA_000591415_01750"/>
<feature type="region of interest" description="Disordered" evidence="1">
    <location>
        <begin position="274"/>
        <end position="294"/>
    </location>
</feature>
<dbReference type="SUPFAM" id="SSF53335">
    <property type="entry name" value="S-adenosyl-L-methionine-dependent methyltransferases"/>
    <property type="match status" value="1"/>
</dbReference>
<organism evidence="2 3">
    <name type="scientific">Cobetia crustatorum</name>
    <dbReference type="NCBI Taxonomy" id="553385"/>
    <lineage>
        <taxon>Bacteria</taxon>
        <taxon>Pseudomonadati</taxon>
        <taxon>Pseudomonadota</taxon>
        <taxon>Gammaproteobacteria</taxon>
        <taxon>Oceanospirillales</taxon>
        <taxon>Halomonadaceae</taxon>
        <taxon>Cobetia</taxon>
    </lineage>
</organism>
<gene>
    <name evidence="2" type="ORF">FQP86_07980</name>
</gene>
<proteinExistence type="predicted"/>
<dbReference type="GO" id="GO:0032259">
    <property type="term" value="P:methylation"/>
    <property type="evidence" value="ECO:0007669"/>
    <property type="project" value="UniProtKB-KW"/>
</dbReference>
<comment type="caution">
    <text evidence="2">The sequence shown here is derived from an EMBL/GenBank/DDBJ whole genome shotgun (WGS) entry which is preliminary data.</text>
</comment>
<protein>
    <submittedName>
        <fullName evidence="2">Class I SAM-dependent methyltransferase</fullName>
    </submittedName>
</protein>
<dbReference type="RefSeq" id="WP_144727387.1">
    <property type="nucleotide sequence ID" value="NZ_CAWOWR010000107.1"/>
</dbReference>
<sequence>MSHERPENEMTENYREDEPGGSTSRHLKMACDQVSHYASTSRHAALNSALEALLSAYPPSEVPVTALAGLDQLHLGGVGGTHELLALAKLQKPSSFTPLKILEPGAGLGGLARHLVSQSARNGVQHHVTTLDLSDSLCQVAIALNRATGLSEHIRVLEGDACYPELHPALPGRRFDRVLSQHLLVHLSDKPGVLKQWHDCLEDDGYLILHEPVLSVQAQAFGERPELPVPWALTTRADQLATCEELHEAMANSGFEVDTHVELTDQVLAWQARRQQHARSSHQSDNAGDPLGSCDAQELSNAMLAARALTPELIFGPTFALMQRNIAQALEAGWLEVHLWRLRKRPAQHASGTGRPHL</sequence>
<dbReference type="AlphaFoldDB" id="A0A558HN53"/>
<evidence type="ECO:0000256" key="1">
    <source>
        <dbReference type="SAM" id="MobiDB-lite"/>
    </source>
</evidence>